<protein>
    <submittedName>
        <fullName evidence="3">Haloacid dehalogenase</fullName>
    </submittedName>
</protein>
<dbReference type="InterPro" id="IPR023198">
    <property type="entry name" value="PGP-like_dom2"/>
</dbReference>
<dbReference type="RefSeq" id="WP_183355225.1">
    <property type="nucleotide sequence ID" value="NZ_BLXX01000008.1"/>
</dbReference>
<dbReference type="Proteomes" id="UP000556026">
    <property type="component" value="Unassembled WGS sequence"/>
</dbReference>
<accession>A0A6V8MKF1</accession>
<reference evidence="4" key="1">
    <citation type="submission" date="2020-06" db="EMBL/GenBank/DDBJ databases">
        <title>Draft genomic sequence of Geomonas sp. Red330.</title>
        <authorList>
            <person name="Itoh H."/>
            <person name="Zhenxing X."/>
            <person name="Ushijima N."/>
            <person name="Masuda Y."/>
            <person name="Shiratori Y."/>
            <person name="Senoo K."/>
        </authorList>
    </citation>
    <scope>NUCLEOTIDE SEQUENCE [LARGE SCALE GENOMIC DNA]</scope>
    <source>
        <strain evidence="4">Red330</strain>
    </source>
</reference>
<name>A0A6V8MKF1_9BACT</name>
<dbReference type="EMBL" id="BLXX01000008">
    <property type="protein sequence ID" value="GFO60404.1"/>
    <property type="molecule type" value="Genomic_DNA"/>
</dbReference>
<dbReference type="Pfam" id="PF00702">
    <property type="entry name" value="Hydrolase"/>
    <property type="match status" value="1"/>
</dbReference>
<dbReference type="SUPFAM" id="SSF56784">
    <property type="entry name" value="HAD-like"/>
    <property type="match status" value="1"/>
</dbReference>
<dbReference type="NCBIfam" id="TIGR01493">
    <property type="entry name" value="HAD-SF-IA-v2"/>
    <property type="match status" value="1"/>
</dbReference>
<evidence type="ECO:0000256" key="2">
    <source>
        <dbReference type="ARBA" id="ARBA00022801"/>
    </source>
</evidence>
<dbReference type="InterPro" id="IPR006439">
    <property type="entry name" value="HAD-SF_hydro_IA"/>
</dbReference>
<dbReference type="InterPro" id="IPR006328">
    <property type="entry name" value="2-HAD"/>
</dbReference>
<dbReference type="SFLD" id="SFLDG01129">
    <property type="entry name" value="C1.5:_HAD__Beta-PGM__Phosphata"/>
    <property type="match status" value="1"/>
</dbReference>
<keyword evidence="2" id="KW-0378">Hydrolase</keyword>
<evidence type="ECO:0000313" key="3">
    <source>
        <dbReference type="EMBL" id="GFO60404.1"/>
    </source>
</evidence>
<proteinExistence type="inferred from homology"/>
<dbReference type="AlphaFoldDB" id="A0A6V8MKF1"/>
<dbReference type="SFLD" id="SFLDS00003">
    <property type="entry name" value="Haloacid_Dehalogenase"/>
    <property type="match status" value="1"/>
</dbReference>
<organism evidence="3 4">
    <name type="scientific">Geomonas silvestris</name>
    <dbReference type="NCBI Taxonomy" id="2740184"/>
    <lineage>
        <taxon>Bacteria</taxon>
        <taxon>Pseudomonadati</taxon>
        <taxon>Thermodesulfobacteriota</taxon>
        <taxon>Desulfuromonadia</taxon>
        <taxon>Geobacterales</taxon>
        <taxon>Geobacteraceae</taxon>
        <taxon>Geomonas</taxon>
    </lineage>
</organism>
<dbReference type="InterPro" id="IPR023214">
    <property type="entry name" value="HAD_sf"/>
</dbReference>
<dbReference type="PANTHER" id="PTHR43316">
    <property type="entry name" value="HYDROLASE, HALOACID DELAHOGENASE-RELATED"/>
    <property type="match status" value="1"/>
</dbReference>
<gene>
    <name evidence="3" type="ORF">GMST_27290</name>
</gene>
<dbReference type="InterPro" id="IPR051540">
    <property type="entry name" value="S-2-haloacid_dehalogenase"/>
</dbReference>
<keyword evidence="4" id="KW-1185">Reference proteome</keyword>
<evidence type="ECO:0000313" key="4">
    <source>
        <dbReference type="Proteomes" id="UP000556026"/>
    </source>
</evidence>
<sequence>MSVTIAFDVYGTLIDTHGVVVMLQRHLGDRAAEFSRCWREKQLEYSFRRALMQNYQTFAVCTSQALDYACTCYKVALSQEQKQELLDAYRVLPAFSDVEQGLRLAQQSGFRLYAFSNGSREAVEKLLATAGIRDFFLDVVSVDEMKSFKPNPGVYCHFLRRAGSVGKEAWLVSSNPFDVLGADSAGLRTAWLQRSPEAIFDPWGSDPTVTITSLVELASAVERQPRLG</sequence>
<dbReference type="NCBIfam" id="TIGR01428">
    <property type="entry name" value="HAD_type_II"/>
    <property type="match status" value="1"/>
</dbReference>
<dbReference type="GO" id="GO:0019120">
    <property type="term" value="F:hydrolase activity, acting on acid halide bonds, in C-halide compounds"/>
    <property type="evidence" value="ECO:0007669"/>
    <property type="project" value="InterPro"/>
</dbReference>
<comment type="similarity">
    <text evidence="1">Belongs to the HAD-like hydrolase superfamily. S-2-haloalkanoic acid dehalogenase family.</text>
</comment>
<dbReference type="InterPro" id="IPR036412">
    <property type="entry name" value="HAD-like_sf"/>
</dbReference>
<dbReference type="Gene3D" id="1.10.150.240">
    <property type="entry name" value="Putative phosphatase, domain 2"/>
    <property type="match status" value="1"/>
</dbReference>
<comment type="caution">
    <text evidence="3">The sequence shown here is derived from an EMBL/GenBank/DDBJ whole genome shotgun (WGS) entry which is preliminary data.</text>
</comment>
<dbReference type="PANTHER" id="PTHR43316:SF3">
    <property type="entry name" value="HALOACID DEHALOGENASE, TYPE II (AFU_ORTHOLOGUE AFUA_2G07750)-RELATED"/>
    <property type="match status" value="1"/>
</dbReference>
<dbReference type="PRINTS" id="PR00413">
    <property type="entry name" value="HADHALOGNASE"/>
</dbReference>
<dbReference type="CDD" id="cd02588">
    <property type="entry name" value="HAD_L2-DEX"/>
    <property type="match status" value="1"/>
</dbReference>
<evidence type="ECO:0000256" key="1">
    <source>
        <dbReference type="ARBA" id="ARBA00008106"/>
    </source>
</evidence>
<dbReference type="Gene3D" id="3.40.50.1000">
    <property type="entry name" value="HAD superfamily/HAD-like"/>
    <property type="match status" value="1"/>
</dbReference>